<feature type="site" description="Important for substrate specificity" evidence="3">
    <location>
        <position position="12"/>
    </location>
</feature>
<dbReference type="InterPro" id="IPR029001">
    <property type="entry name" value="ITPase-like_fam"/>
</dbReference>
<dbReference type="OrthoDB" id="9807767at2"/>
<feature type="site" description="Important for substrate specificity" evidence="3">
    <location>
        <position position="70"/>
    </location>
</feature>
<dbReference type="SUPFAM" id="SSF52972">
    <property type="entry name" value="ITPase-like"/>
    <property type="match status" value="1"/>
</dbReference>
<dbReference type="GO" id="GO:0036221">
    <property type="term" value="F:UTP diphosphatase activity"/>
    <property type="evidence" value="ECO:0007669"/>
    <property type="project" value="RHEA"/>
</dbReference>
<dbReference type="PIRSF" id="PIRSF006305">
    <property type="entry name" value="Maf"/>
    <property type="match status" value="1"/>
</dbReference>
<organism evidence="4 5">
    <name type="scientific">Bacillus timonensis</name>
    <dbReference type="NCBI Taxonomy" id="1033734"/>
    <lineage>
        <taxon>Bacteria</taxon>
        <taxon>Bacillati</taxon>
        <taxon>Bacillota</taxon>
        <taxon>Bacilli</taxon>
        <taxon>Bacillales</taxon>
        <taxon>Bacillaceae</taxon>
        <taxon>Bacillus</taxon>
    </lineage>
</organism>
<dbReference type="EC" id="3.6.1.9" evidence="3"/>
<comment type="caution">
    <text evidence="4">The sequence shown here is derived from an EMBL/GenBank/DDBJ whole genome shotgun (WGS) entry which is preliminary data.</text>
</comment>
<evidence type="ECO:0000256" key="2">
    <source>
        <dbReference type="ARBA" id="ARBA00022801"/>
    </source>
</evidence>
<keyword evidence="3" id="KW-0963">Cytoplasm</keyword>
<protein>
    <recommendedName>
        <fullName evidence="3">dTTP/UTP pyrophosphatase</fullName>
        <shortName evidence="3">dTTPase/UTPase</shortName>
        <ecNumber evidence="3">3.6.1.9</ecNumber>
    </recommendedName>
    <alternativeName>
        <fullName evidence="3">Nucleoside triphosphate pyrophosphatase</fullName>
    </alternativeName>
    <alternativeName>
        <fullName evidence="3">Nucleotide pyrophosphatase</fullName>
        <shortName evidence="3">Nucleotide PPase</shortName>
    </alternativeName>
</protein>
<feature type="site" description="Important for substrate specificity" evidence="3">
    <location>
        <position position="152"/>
    </location>
</feature>
<dbReference type="HAMAP" id="MF_00528">
    <property type="entry name" value="Maf"/>
    <property type="match status" value="1"/>
</dbReference>
<dbReference type="AlphaFoldDB" id="A0A4S3Q028"/>
<evidence type="ECO:0000313" key="5">
    <source>
        <dbReference type="Proteomes" id="UP000306477"/>
    </source>
</evidence>
<name>A0A4S3Q028_9BACI</name>
<evidence type="ECO:0000256" key="1">
    <source>
        <dbReference type="ARBA" id="ARBA00001968"/>
    </source>
</evidence>
<dbReference type="GO" id="GO:0036218">
    <property type="term" value="F:dTTP diphosphatase activity"/>
    <property type="evidence" value="ECO:0007669"/>
    <property type="project" value="RHEA"/>
</dbReference>
<comment type="cofactor">
    <cofactor evidence="1 3">
        <name>a divalent metal cation</name>
        <dbReference type="ChEBI" id="CHEBI:60240"/>
    </cofactor>
</comment>
<keyword evidence="3" id="KW-0546">Nucleotide metabolism</keyword>
<keyword evidence="5" id="KW-1185">Reference proteome</keyword>
<sequence>MQHLVLASGSPRRKELLRNVKLSFDVSVSNIDESIDETLTPEEKVMTIASKKAKAIANQFPDSYILAADTAVVFQNQFLGKPKSEQESIHVLKTLSNQTHEVVTGVAILFKDTQKLFFERTEVTFWDLTDEEIQAYVASGEPKDKAGSYGIQGLGSALVKHIKGDYFSVVGLPVSRTLRELRNLGFNG</sequence>
<comment type="caution">
    <text evidence="3">Lacks conserved residue(s) required for the propagation of feature annotation.</text>
</comment>
<dbReference type="PANTHER" id="PTHR43213:SF5">
    <property type="entry name" value="BIFUNCTIONAL DTTP_UTP PYROPHOSPHATASE_METHYLTRANSFERASE PROTEIN-RELATED"/>
    <property type="match status" value="1"/>
</dbReference>
<comment type="similarity">
    <text evidence="3">Belongs to the Maf family. YhdE subfamily.</text>
</comment>
<dbReference type="Gene3D" id="3.90.950.10">
    <property type="match status" value="1"/>
</dbReference>
<proteinExistence type="inferred from homology"/>
<keyword evidence="2 3" id="KW-0378">Hydrolase</keyword>
<dbReference type="CDD" id="cd00555">
    <property type="entry name" value="Maf"/>
    <property type="match status" value="1"/>
</dbReference>
<dbReference type="Proteomes" id="UP000306477">
    <property type="component" value="Unassembled WGS sequence"/>
</dbReference>
<dbReference type="PANTHER" id="PTHR43213">
    <property type="entry name" value="BIFUNCTIONAL DTTP/UTP PYROPHOSPHATASE/METHYLTRANSFERASE PROTEIN-RELATED"/>
    <property type="match status" value="1"/>
</dbReference>
<accession>A0A4S3Q028</accession>
<evidence type="ECO:0000313" key="4">
    <source>
        <dbReference type="EMBL" id="THE15304.1"/>
    </source>
</evidence>
<feature type="active site" description="Proton acceptor" evidence="3">
    <location>
        <position position="69"/>
    </location>
</feature>
<gene>
    <name evidence="4" type="ORF">E1I69_00195</name>
</gene>
<dbReference type="RefSeq" id="WP_136377629.1">
    <property type="nucleotide sequence ID" value="NZ_SLUB01000001.1"/>
</dbReference>
<comment type="function">
    <text evidence="3">Nucleoside triphosphate pyrophosphatase that hydrolyzes dTTP and UTP. May have a dual role in cell division arrest and in preventing the incorporation of modified nucleotides into cellular nucleic acids.</text>
</comment>
<dbReference type="Pfam" id="PF02545">
    <property type="entry name" value="Maf"/>
    <property type="match status" value="1"/>
</dbReference>
<comment type="catalytic activity">
    <reaction evidence="3">
        <text>dTTP + H2O = dTMP + diphosphate + H(+)</text>
        <dbReference type="Rhea" id="RHEA:28534"/>
        <dbReference type="ChEBI" id="CHEBI:15377"/>
        <dbReference type="ChEBI" id="CHEBI:15378"/>
        <dbReference type="ChEBI" id="CHEBI:33019"/>
        <dbReference type="ChEBI" id="CHEBI:37568"/>
        <dbReference type="ChEBI" id="CHEBI:63528"/>
        <dbReference type="EC" id="3.6.1.9"/>
    </reaction>
</comment>
<dbReference type="GO" id="GO:0005737">
    <property type="term" value="C:cytoplasm"/>
    <property type="evidence" value="ECO:0007669"/>
    <property type="project" value="UniProtKB-SubCell"/>
</dbReference>
<dbReference type="GO" id="GO:0009117">
    <property type="term" value="P:nucleotide metabolic process"/>
    <property type="evidence" value="ECO:0007669"/>
    <property type="project" value="UniProtKB-KW"/>
</dbReference>
<dbReference type="NCBIfam" id="TIGR00172">
    <property type="entry name" value="maf"/>
    <property type="match status" value="1"/>
</dbReference>
<dbReference type="STRING" id="1033734.GCA_000285535_03666"/>
<evidence type="ECO:0000256" key="3">
    <source>
        <dbReference type="HAMAP-Rule" id="MF_00528"/>
    </source>
</evidence>
<dbReference type="EMBL" id="SLUB01000001">
    <property type="protein sequence ID" value="THE15304.1"/>
    <property type="molecule type" value="Genomic_DNA"/>
</dbReference>
<comment type="catalytic activity">
    <reaction evidence="3">
        <text>UTP + H2O = UMP + diphosphate + H(+)</text>
        <dbReference type="Rhea" id="RHEA:29395"/>
        <dbReference type="ChEBI" id="CHEBI:15377"/>
        <dbReference type="ChEBI" id="CHEBI:15378"/>
        <dbReference type="ChEBI" id="CHEBI:33019"/>
        <dbReference type="ChEBI" id="CHEBI:46398"/>
        <dbReference type="ChEBI" id="CHEBI:57865"/>
        <dbReference type="EC" id="3.6.1.9"/>
    </reaction>
</comment>
<reference evidence="4 5" key="1">
    <citation type="journal article" date="2019" name="Indoor Air">
        <title>Impacts of indoor surface finishes on bacterial viability.</title>
        <authorList>
            <person name="Hu J."/>
            <person name="Maamar S.B."/>
            <person name="Glawe A.J."/>
            <person name="Gottel N."/>
            <person name="Gilbert J.A."/>
            <person name="Hartmann E.M."/>
        </authorList>
    </citation>
    <scope>NUCLEOTIDE SEQUENCE [LARGE SCALE GENOMIC DNA]</scope>
    <source>
        <strain evidence="4 5">AF060A6</strain>
    </source>
</reference>
<comment type="subcellular location">
    <subcellularLocation>
        <location evidence="3">Cytoplasm</location>
    </subcellularLocation>
</comment>
<dbReference type="InterPro" id="IPR003697">
    <property type="entry name" value="Maf-like"/>
</dbReference>